<dbReference type="GO" id="GO:0003676">
    <property type="term" value="F:nucleic acid binding"/>
    <property type="evidence" value="ECO:0007669"/>
    <property type="project" value="InterPro"/>
</dbReference>
<organism evidence="2 3">
    <name type="scientific">Mucuna pruriens</name>
    <name type="common">Velvet bean</name>
    <name type="synonym">Dolichos pruriens</name>
    <dbReference type="NCBI Taxonomy" id="157652"/>
    <lineage>
        <taxon>Eukaryota</taxon>
        <taxon>Viridiplantae</taxon>
        <taxon>Streptophyta</taxon>
        <taxon>Embryophyta</taxon>
        <taxon>Tracheophyta</taxon>
        <taxon>Spermatophyta</taxon>
        <taxon>Magnoliopsida</taxon>
        <taxon>eudicotyledons</taxon>
        <taxon>Gunneridae</taxon>
        <taxon>Pentapetalae</taxon>
        <taxon>rosids</taxon>
        <taxon>fabids</taxon>
        <taxon>Fabales</taxon>
        <taxon>Fabaceae</taxon>
        <taxon>Papilionoideae</taxon>
        <taxon>50 kb inversion clade</taxon>
        <taxon>NPAAA clade</taxon>
        <taxon>indigoferoid/millettioid clade</taxon>
        <taxon>Phaseoleae</taxon>
        <taxon>Mucuna</taxon>
    </lineage>
</organism>
<dbReference type="AlphaFoldDB" id="A0A371ET23"/>
<proteinExistence type="predicted"/>
<dbReference type="InterPro" id="IPR001584">
    <property type="entry name" value="Integrase_cat-core"/>
</dbReference>
<dbReference type="PROSITE" id="PS50994">
    <property type="entry name" value="INTEGRASE"/>
    <property type="match status" value="1"/>
</dbReference>
<feature type="non-terminal residue" evidence="2">
    <location>
        <position position="1"/>
    </location>
</feature>
<dbReference type="InterPro" id="IPR036397">
    <property type="entry name" value="RNaseH_sf"/>
</dbReference>
<name>A0A371ET23_MUCPR</name>
<dbReference type="Proteomes" id="UP000257109">
    <property type="component" value="Unassembled WGS sequence"/>
</dbReference>
<dbReference type="InterPro" id="IPR012337">
    <property type="entry name" value="RNaseH-like_sf"/>
</dbReference>
<dbReference type="SUPFAM" id="SSF53098">
    <property type="entry name" value="Ribonuclease H-like"/>
    <property type="match status" value="1"/>
</dbReference>
<dbReference type="STRING" id="157652.A0A371ET23"/>
<dbReference type="InterPro" id="IPR041588">
    <property type="entry name" value="Integrase_H2C2"/>
</dbReference>
<dbReference type="EMBL" id="QJKJ01012263">
    <property type="protein sequence ID" value="RDX69089.1"/>
    <property type="molecule type" value="Genomic_DNA"/>
</dbReference>
<feature type="domain" description="Integrase catalytic" evidence="1">
    <location>
        <begin position="115"/>
        <end position="203"/>
    </location>
</feature>
<sequence>MLYAAISRVDMEEWEKWEEIMANAEIQETMNELITNTQMHPKYQLKEASPAQKLFKNSLNSSRIPHLSYGGRVFRSLKRIGGVFYWASMMKTIKTFIAECHTCQTNKYQTLAPSRLLQPLPIPTQVWSDISMDFILGLPITQGKDTILVMVDRLMKYMHFISLSQLFLAKEVAKIFILEVVRLHGFPTSIVTDRERLFLSQFW</sequence>
<dbReference type="Gene3D" id="3.30.420.10">
    <property type="entry name" value="Ribonuclease H-like superfamily/Ribonuclease H"/>
    <property type="match status" value="1"/>
</dbReference>
<protein>
    <submittedName>
        <fullName evidence="2">Tf2-6</fullName>
    </submittedName>
</protein>
<dbReference type="Pfam" id="PF17921">
    <property type="entry name" value="Integrase_H2C2"/>
    <property type="match status" value="1"/>
</dbReference>
<reference evidence="2" key="1">
    <citation type="submission" date="2018-05" db="EMBL/GenBank/DDBJ databases">
        <title>Draft genome of Mucuna pruriens seed.</title>
        <authorList>
            <person name="Nnadi N.E."/>
            <person name="Vos R."/>
            <person name="Hasami M.H."/>
            <person name="Devisetty U.K."/>
            <person name="Aguiy J.C."/>
        </authorList>
    </citation>
    <scope>NUCLEOTIDE SEQUENCE [LARGE SCALE GENOMIC DNA]</scope>
    <source>
        <strain evidence="2">JCA_2017</strain>
    </source>
</reference>
<gene>
    <name evidence="2" type="primary">Tf2-6</name>
    <name evidence="2" type="ORF">CR513_51835</name>
</gene>
<dbReference type="Gene3D" id="1.10.340.70">
    <property type="match status" value="1"/>
</dbReference>
<evidence type="ECO:0000259" key="1">
    <source>
        <dbReference type="PROSITE" id="PS50994"/>
    </source>
</evidence>
<keyword evidence="3" id="KW-1185">Reference proteome</keyword>
<accession>A0A371ET23</accession>
<dbReference type="PANTHER" id="PTHR35046">
    <property type="entry name" value="ZINC KNUCKLE (CCHC-TYPE) FAMILY PROTEIN"/>
    <property type="match status" value="1"/>
</dbReference>
<dbReference type="PANTHER" id="PTHR35046:SF18">
    <property type="entry name" value="RNA-DIRECTED DNA POLYMERASE"/>
    <property type="match status" value="1"/>
</dbReference>
<comment type="caution">
    <text evidence="2">The sequence shown here is derived from an EMBL/GenBank/DDBJ whole genome shotgun (WGS) entry which is preliminary data.</text>
</comment>
<evidence type="ECO:0000313" key="3">
    <source>
        <dbReference type="Proteomes" id="UP000257109"/>
    </source>
</evidence>
<evidence type="ECO:0000313" key="2">
    <source>
        <dbReference type="EMBL" id="RDX69089.1"/>
    </source>
</evidence>
<dbReference type="GO" id="GO:0015074">
    <property type="term" value="P:DNA integration"/>
    <property type="evidence" value="ECO:0007669"/>
    <property type="project" value="InterPro"/>
</dbReference>
<dbReference type="OrthoDB" id="1700150at2759"/>